<keyword evidence="3" id="KW-1185">Reference proteome</keyword>
<comment type="caution">
    <text evidence="2">The sequence shown here is derived from an EMBL/GenBank/DDBJ whole genome shotgun (WGS) entry which is preliminary data.</text>
</comment>
<dbReference type="Gene3D" id="3.30.70.1290">
    <property type="entry name" value="Transposase IS200-like"/>
    <property type="match status" value="1"/>
</dbReference>
<dbReference type="InterPro" id="IPR036515">
    <property type="entry name" value="Transposase_17_sf"/>
</dbReference>
<gene>
    <name evidence="2" type="ORF">FLL45_01685</name>
</gene>
<feature type="domain" description="Transposase IS200-like" evidence="1">
    <location>
        <begin position="9"/>
        <end position="125"/>
    </location>
</feature>
<proteinExistence type="predicted"/>
<name>A0A545THJ0_9GAMM</name>
<evidence type="ECO:0000313" key="2">
    <source>
        <dbReference type="EMBL" id="TQV76697.1"/>
    </source>
</evidence>
<dbReference type="EMBL" id="VIKR01000001">
    <property type="protein sequence ID" value="TQV76697.1"/>
    <property type="molecule type" value="Genomic_DNA"/>
</dbReference>
<dbReference type="PANTHER" id="PTHR34322">
    <property type="entry name" value="TRANSPOSASE, Y1_TNP DOMAIN-CONTAINING"/>
    <property type="match status" value="1"/>
</dbReference>
<dbReference type="SUPFAM" id="SSF143422">
    <property type="entry name" value="Transposase IS200-like"/>
    <property type="match status" value="1"/>
</dbReference>
<organism evidence="2 3">
    <name type="scientific">Aliikangiella marina</name>
    <dbReference type="NCBI Taxonomy" id="1712262"/>
    <lineage>
        <taxon>Bacteria</taxon>
        <taxon>Pseudomonadati</taxon>
        <taxon>Pseudomonadota</taxon>
        <taxon>Gammaproteobacteria</taxon>
        <taxon>Oceanospirillales</taxon>
        <taxon>Pleioneaceae</taxon>
        <taxon>Aliikangiella</taxon>
    </lineage>
</organism>
<dbReference type="InterPro" id="IPR010921">
    <property type="entry name" value="Trp_repressor/repl_initiator"/>
</dbReference>
<accession>A0A545THJ0</accession>
<dbReference type="GO" id="GO:0006313">
    <property type="term" value="P:DNA transposition"/>
    <property type="evidence" value="ECO:0007669"/>
    <property type="project" value="InterPro"/>
</dbReference>
<dbReference type="Proteomes" id="UP000317839">
    <property type="component" value="Unassembled WGS sequence"/>
</dbReference>
<dbReference type="InterPro" id="IPR002686">
    <property type="entry name" value="Transposase_17"/>
</dbReference>
<dbReference type="OrthoDB" id="9814067at2"/>
<dbReference type="RefSeq" id="WP_142888057.1">
    <property type="nucleotide sequence ID" value="NZ_VIKR01000001.1"/>
</dbReference>
<dbReference type="Pfam" id="PF01797">
    <property type="entry name" value="Y1_Tnp"/>
    <property type="match status" value="1"/>
</dbReference>
<dbReference type="Gene3D" id="1.10.1750.10">
    <property type="match status" value="1"/>
</dbReference>
<dbReference type="GO" id="GO:0043565">
    <property type="term" value="F:sequence-specific DNA binding"/>
    <property type="evidence" value="ECO:0007669"/>
    <property type="project" value="InterPro"/>
</dbReference>
<evidence type="ECO:0000259" key="1">
    <source>
        <dbReference type="SMART" id="SM01321"/>
    </source>
</evidence>
<dbReference type="PANTHER" id="PTHR34322:SF2">
    <property type="entry name" value="TRANSPOSASE IS200-LIKE DOMAIN-CONTAINING PROTEIN"/>
    <property type="match status" value="1"/>
</dbReference>
<reference evidence="2 3" key="1">
    <citation type="submission" date="2019-06" db="EMBL/GenBank/DDBJ databases">
        <title>Draft genome of Aliikangiella marina GYP-15.</title>
        <authorList>
            <person name="Wang G."/>
        </authorList>
    </citation>
    <scope>NUCLEOTIDE SEQUENCE [LARGE SCALE GENOMIC DNA]</scope>
    <source>
        <strain evidence="2 3">GYP-15</strain>
    </source>
</reference>
<dbReference type="AlphaFoldDB" id="A0A545THJ0"/>
<protein>
    <recommendedName>
        <fullName evidence="1">Transposase IS200-like domain-containing protein</fullName>
    </recommendedName>
</protein>
<dbReference type="SUPFAM" id="SSF48295">
    <property type="entry name" value="TrpR-like"/>
    <property type="match status" value="1"/>
</dbReference>
<dbReference type="GO" id="GO:0004803">
    <property type="term" value="F:transposase activity"/>
    <property type="evidence" value="ECO:0007669"/>
    <property type="project" value="InterPro"/>
</dbReference>
<evidence type="ECO:0000313" key="3">
    <source>
        <dbReference type="Proteomes" id="UP000317839"/>
    </source>
</evidence>
<sequence>MPRPERIEYENAYYHVMNRGRDRGRINLFHSTLYFQTFLQTLEEAVHRFGIIIHAYCLMTNHYHLLIQTPQANISRAMRHINGVYTQRHNRLAKSDGSIFRGRFKSILVDSDAYLLQLTRYIHLNPLETSRPMVKELLDYSWSSYPANVNGVKKPDWLECEQTYQMLGRKKRYEAYARFVAKGNKESLTCFYNRGNIASVIGDKDFIEWLKSVKIPELKLSEQIRASVPQGATIGKIVDGTYAYLNKSYDLFRLLSREQDKAISKRNIAIFICQDYGGYSLRKIADYFGLGHVGSVSRLTSIIRSELKQNKKLKCKINEICQYIVKRVT</sequence>
<dbReference type="SMART" id="SM01321">
    <property type="entry name" value="Y1_Tnp"/>
    <property type="match status" value="1"/>
</dbReference>